<dbReference type="GO" id="GO:0006508">
    <property type="term" value="P:proteolysis"/>
    <property type="evidence" value="ECO:0007669"/>
    <property type="project" value="InterPro"/>
</dbReference>
<sequence>MFAENITDNINECFGLNHFSYIPVSAMTVTNETELNYASFCDDPDINSCLADEFSYQWMEDIEKVNIL</sequence>
<protein>
    <submittedName>
        <fullName evidence="2">Uncharacterized protein</fullName>
    </submittedName>
</protein>
<name>A0A504YAJ9_FASGI</name>
<dbReference type="GO" id="GO:0008233">
    <property type="term" value="F:peptidase activity"/>
    <property type="evidence" value="ECO:0007669"/>
    <property type="project" value="InterPro"/>
</dbReference>
<evidence type="ECO:0000313" key="3">
    <source>
        <dbReference type="Proteomes" id="UP000316759"/>
    </source>
</evidence>
<organism evidence="2 3">
    <name type="scientific">Fasciola gigantica</name>
    <name type="common">Giant liver fluke</name>
    <dbReference type="NCBI Taxonomy" id="46835"/>
    <lineage>
        <taxon>Eukaryota</taxon>
        <taxon>Metazoa</taxon>
        <taxon>Spiralia</taxon>
        <taxon>Lophotrochozoa</taxon>
        <taxon>Platyhelminthes</taxon>
        <taxon>Trematoda</taxon>
        <taxon>Digenea</taxon>
        <taxon>Plagiorchiida</taxon>
        <taxon>Echinostomata</taxon>
        <taxon>Echinostomatoidea</taxon>
        <taxon>Fasciolidae</taxon>
        <taxon>Fasciola</taxon>
    </lineage>
</organism>
<dbReference type="Proteomes" id="UP000316759">
    <property type="component" value="Unassembled WGS sequence"/>
</dbReference>
<dbReference type="Gene3D" id="3.40.50.1460">
    <property type="match status" value="1"/>
</dbReference>
<comment type="caution">
    <text evidence="2">The sequence shown here is derived from an EMBL/GenBank/DDBJ whole genome shotgun (WGS) entry which is preliminary data.</text>
</comment>
<dbReference type="Pfam" id="PF01650">
    <property type="entry name" value="Peptidase_C13"/>
    <property type="match status" value="1"/>
</dbReference>
<dbReference type="OrthoDB" id="9973749at2759"/>
<evidence type="ECO:0000313" key="2">
    <source>
        <dbReference type="EMBL" id="TPP57636.1"/>
    </source>
</evidence>
<dbReference type="InterPro" id="IPR001096">
    <property type="entry name" value="Peptidase_C13"/>
</dbReference>
<dbReference type="EMBL" id="SUNJ01012970">
    <property type="protein sequence ID" value="TPP57636.1"/>
    <property type="molecule type" value="Genomic_DNA"/>
</dbReference>
<keyword evidence="3" id="KW-1185">Reference proteome</keyword>
<proteinExistence type="inferred from homology"/>
<accession>A0A504YAJ9</accession>
<comment type="similarity">
    <text evidence="1">Belongs to the peptidase C13 family.</text>
</comment>
<gene>
    <name evidence="2" type="ORF">FGIG_01658</name>
</gene>
<dbReference type="AlphaFoldDB" id="A0A504YAJ9"/>
<evidence type="ECO:0000256" key="1">
    <source>
        <dbReference type="ARBA" id="ARBA00009941"/>
    </source>
</evidence>
<reference evidence="2 3" key="1">
    <citation type="submission" date="2019-04" db="EMBL/GenBank/DDBJ databases">
        <title>Annotation for the trematode Fasciola gigantica.</title>
        <authorList>
            <person name="Choi Y.-J."/>
        </authorList>
    </citation>
    <scope>NUCLEOTIDE SEQUENCE [LARGE SCALE GENOMIC DNA]</scope>
    <source>
        <strain evidence="2">Uganda_cow_1</strain>
    </source>
</reference>